<reference evidence="1 2" key="1">
    <citation type="journal article" date="2023" name="Hortic Res">
        <title>The complete reference genome for grapevine (Vitis vinifera L.) genetics and breeding.</title>
        <authorList>
            <person name="Shi X."/>
            <person name="Cao S."/>
            <person name="Wang X."/>
            <person name="Huang S."/>
            <person name="Wang Y."/>
            <person name="Liu Z."/>
            <person name="Liu W."/>
            <person name="Leng X."/>
            <person name="Peng Y."/>
            <person name="Wang N."/>
            <person name="Wang Y."/>
            <person name="Ma Z."/>
            <person name="Xu X."/>
            <person name="Zhang F."/>
            <person name="Xue H."/>
            <person name="Zhong H."/>
            <person name="Wang Y."/>
            <person name="Zhang K."/>
            <person name="Velt A."/>
            <person name="Avia K."/>
            <person name="Holtgrawe D."/>
            <person name="Grimplet J."/>
            <person name="Matus J.T."/>
            <person name="Ware D."/>
            <person name="Wu X."/>
            <person name="Wang H."/>
            <person name="Liu C."/>
            <person name="Fang Y."/>
            <person name="Rustenholz C."/>
            <person name="Cheng Z."/>
            <person name="Xiao H."/>
            <person name="Zhou Y."/>
        </authorList>
    </citation>
    <scope>NUCLEOTIDE SEQUENCE [LARGE SCALE GENOMIC DNA]</scope>
    <source>
        <strain evidence="2">cv. Pinot noir / PN40024</strain>
        <tissue evidence="1">Leaf</tissue>
    </source>
</reference>
<evidence type="ECO:0000313" key="1">
    <source>
        <dbReference type="EMBL" id="WKA06516.1"/>
    </source>
</evidence>
<accession>A0ABY9DHP5</accession>
<sequence length="115" mass="13267">MELLRRGRESSWKTITISGDNSTLSAQPFLAAFVDIPSQEELDILLERFPTFVDMEPLVSYMNKLFLAMQRVPVDVTNDPQQNFITCVPYETSDETIEAIMRLKDYTTIQMEKLV</sequence>
<name>A0ABY9DHP5_VITVI</name>
<proteinExistence type="predicted"/>
<dbReference type="EMBL" id="CP126663">
    <property type="protein sequence ID" value="WKA06516.1"/>
    <property type="molecule type" value="Genomic_DNA"/>
</dbReference>
<dbReference type="Proteomes" id="UP001227230">
    <property type="component" value="Chromosome 16"/>
</dbReference>
<evidence type="ECO:0000313" key="2">
    <source>
        <dbReference type="Proteomes" id="UP001227230"/>
    </source>
</evidence>
<protein>
    <submittedName>
        <fullName evidence="1">Uncharacterized protein</fullName>
    </submittedName>
</protein>
<gene>
    <name evidence="1" type="ORF">VitviT2T_024412</name>
</gene>
<keyword evidence="2" id="KW-1185">Reference proteome</keyword>
<organism evidence="1 2">
    <name type="scientific">Vitis vinifera</name>
    <name type="common">Grape</name>
    <dbReference type="NCBI Taxonomy" id="29760"/>
    <lineage>
        <taxon>Eukaryota</taxon>
        <taxon>Viridiplantae</taxon>
        <taxon>Streptophyta</taxon>
        <taxon>Embryophyta</taxon>
        <taxon>Tracheophyta</taxon>
        <taxon>Spermatophyta</taxon>
        <taxon>Magnoliopsida</taxon>
        <taxon>eudicotyledons</taxon>
        <taxon>Gunneridae</taxon>
        <taxon>Pentapetalae</taxon>
        <taxon>rosids</taxon>
        <taxon>Vitales</taxon>
        <taxon>Vitaceae</taxon>
        <taxon>Viteae</taxon>
        <taxon>Vitis</taxon>
    </lineage>
</organism>